<keyword evidence="2" id="KW-0449">Lipoprotein</keyword>
<dbReference type="PROSITE" id="PS51257">
    <property type="entry name" value="PROKAR_LIPOPROTEIN"/>
    <property type="match status" value="1"/>
</dbReference>
<dbReference type="OrthoDB" id="384237at2"/>
<sequence length="278" mass="30313">MKKVLSILLLVVLALSLAGCSEKKPTAETFNLSKYADGIYFAQEDSFNERTGWKNVVTFEVKDGKFEWIDWNAANRNGGKDKKTTAADGEYGMAAVATQGEWHLQAEAAEAFLLETQNPYAVSYDAETGKTDEITGATITVSYFFELVQDALAKGPVGRGLWEDGTYYAEVDEFSNGYKYSARVTVINGYIVAANWDGVPENGDIGKKQASIDGNYGMVARGGASLEWHEQAALAEAHLLEIQDPTAIAFTDGVSDDISGATMKVNYFFELVDKALNN</sequence>
<accession>A0A4R3MN34</accession>
<gene>
    <name evidence="2" type="ORF">EDC18_10771</name>
</gene>
<comment type="caution">
    <text evidence="2">The sequence shown here is derived from an EMBL/GenBank/DDBJ whole genome shotgun (WGS) entry which is preliminary data.</text>
</comment>
<organism evidence="2 3">
    <name type="scientific">Natranaerovirga pectinivora</name>
    <dbReference type="NCBI Taxonomy" id="682400"/>
    <lineage>
        <taxon>Bacteria</taxon>
        <taxon>Bacillati</taxon>
        <taxon>Bacillota</taxon>
        <taxon>Clostridia</taxon>
        <taxon>Lachnospirales</taxon>
        <taxon>Natranaerovirgaceae</taxon>
        <taxon>Natranaerovirga</taxon>
    </lineage>
</organism>
<keyword evidence="3" id="KW-1185">Reference proteome</keyword>
<dbReference type="AlphaFoldDB" id="A0A4R3MN34"/>
<feature type="signal peptide" evidence="1">
    <location>
        <begin position="1"/>
        <end position="23"/>
    </location>
</feature>
<name>A0A4R3MN34_9FIRM</name>
<evidence type="ECO:0000313" key="2">
    <source>
        <dbReference type="EMBL" id="TCT14002.1"/>
    </source>
</evidence>
<reference evidence="2 3" key="1">
    <citation type="submission" date="2019-03" db="EMBL/GenBank/DDBJ databases">
        <title>Genomic Encyclopedia of Type Strains, Phase IV (KMG-IV): sequencing the most valuable type-strain genomes for metagenomic binning, comparative biology and taxonomic classification.</title>
        <authorList>
            <person name="Goeker M."/>
        </authorList>
    </citation>
    <scope>NUCLEOTIDE SEQUENCE [LARGE SCALE GENOMIC DNA]</scope>
    <source>
        <strain evidence="2 3">DSM 24629</strain>
    </source>
</reference>
<evidence type="ECO:0000256" key="1">
    <source>
        <dbReference type="SAM" id="SignalP"/>
    </source>
</evidence>
<keyword evidence="1" id="KW-0732">Signal</keyword>
<dbReference type="Proteomes" id="UP000294902">
    <property type="component" value="Unassembled WGS sequence"/>
</dbReference>
<proteinExistence type="predicted"/>
<dbReference type="RefSeq" id="WP_132252880.1">
    <property type="nucleotide sequence ID" value="NZ_SMAL01000007.1"/>
</dbReference>
<feature type="chain" id="PRO_5020743593" evidence="1">
    <location>
        <begin position="24"/>
        <end position="278"/>
    </location>
</feature>
<evidence type="ECO:0000313" key="3">
    <source>
        <dbReference type="Proteomes" id="UP000294902"/>
    </source>
</evidence>
<protein>
    <submittedName>
        <fullName evidence="2">Major membrane immunogen (Membrane-anchored lipoprotein)</fullName>
    </submittedName>
</protein>
<dbReference type="EMBL" id="SMAL01000007">
    <property type="protein sequence ID" value="TCT14002.1"/>
    <property type="molecule type" value="Genomic_DNA"/>
</dbReference>
<dbReference type="Gene3D" id="3.90.1010.20">
    <property type="match status" value="2"/>
</dbReference>